<dbReference type="SUPFAM" id="SSF47384">
    <property type="entry name" value="Homodimeric domain of signal transducing histidine kinase"/>
    <property type="match status" value="1"/>
</dbReference>
<evidence type="ECO:0000256" key="7">
    <source>
        <dbReference type="ARBA" id="ARBA00022801"/>
    </source>
</evidence>
<name>A0ABW1XL83_9ALTE</name>
<evidence type="ECO:0000256" key="1">
    <source>
        <dbReference type="ARBA" id="ARBA00000085"/>
    </source>
</evidence>
<dbReference type="PANTHER" id="PTHR43065">
    <property type="entry name" value="SENSOR HISTIDINE KINASE"/>
    <property type="match status" value="1"/>
</dbReference>
<accession>A0ABW1XL83</accession>
<evidence type="ECO:0000256" key="5">
    <source>
        <dbReference type="ARBA" id="ARBA00022741"/>
    </source>
</evidence>
<dbReference type="InterPro" id="IPR035965">
    <property type="entry name" value="PAS-like_dom_sf"/>
</dbReference>
<comment type="function">
    <text evidence="11">Member of the two-component regulatory system NtrB/NtrC, which controls expression of the nitrogen-regulated (ntr) genes in response to nitrogen limitation. Under conditions of nitrogen limitation, NtrB autophosphorylates and transfers the phosphoryl group to NtrC. In the presence of nitrogen, acts as a phosphatase that dephosphorylates and inactivates NtrC.</text>
</comment>
<keyword evidence="5" id="KW-0547">Nucleotide-binding</keyword>
<evidence type="ECO:0000256" key="6">
    <source>
        <dbReference type="ARBA" id="ARBA00022777"/>
    </source>
</evidence>
<evidence type="ECO:0000256" key="10">
    <source>
        <dbReference type="ARBA" id="ARBA00023231"/>
    </source>
</evidence>
<dbReference type="EMBL" id="JBHSUS010000001">
    <property type="protein sequence ID" value="MFC6440663.1"/>
    <property type="molecule type" value="Genomic_DNA"/>
</dbReference>
<evidence type="ECO:0000256" key="14">
    <source>
        <dbReference type="ARBA" id="ARBA00043094"/>
    </source>
</evidence>
<dbReference type="Gene3D" id="3.30.565.10">
    <property type="entry name" value="Histidine kinase-like ATPase, C-terminal domain"/>
    <property type="match status" value="1"/>
</dbReference>
<dbReference type="NCBIfam" id="NF008293">
    <property type="entry name" value="PRK11073.1"/>
    <property type="match status" value="1"/>
</dbReference>
<dbReference type="InterPro" id="IPR003594">
    <property type="entry name" value="HATPase_dom"/>
</dbReference>
<dbReference type="Proteomes" id="UP001596364">
    <property type="component" value="Unassembled WGS sequence"/>
</dbReference>
<keyword evidence="4" id="KW-0808">Transferase</keyword>
<dbReference type="InterPro" id="IPR013767">
    <property type="entry name" value="PAS_fold"/>
</dbReference>
<evidence type="ECO:0000256" key="11">
    <source>
        <dbReference type="ARBA" id="ARBA00037696"/>
    </source>
</evidence>
<feature type="domain" description="Histidine kinase" evidence="15">
    <location>
        <begin position="138"/>
        <end position="350"/>
    </location>
</feature>
<evidence type="ECO:0000256" key="12">
    <source>
        <dbReference type="ARBA" id="ARBA00039567"/>
    </source>
</evidence>
<dbReference type="PRINTS" id="PR00344">
    <property type="entry name" value="BCTRLSENSOR"/>
</dbReference>
<dbReference type="SMART" id="SM00387">
    <property type="entry name" value="HATPase_c"/>
    <property type="match status" value="1"/>
</dbReference>
<sequence length="354" mass="40096">MQNDHIAQHLLQSMTTALVLVDNKLAIQRANAAAEALLRASEQRLLGQRLPDLLLYASLPVIRLYRAARHPRSFSDSEVQVSFHDGRHSLIDFTASPLEIDGAIYLLLEVKVIDQQRRISQENVQWAQQQAAKEMVRGLAHEIKNPLGGLRGAAQLLQRQLDEPELQEFTQIIIEQADRLRNLVDRLLGPNRPAQFTWQNIHAVIEKIRTLIALDDIQDTVIIRDYDPSIPDVFIDAEKMQQALLNIVRNSVQALQGRGQISLITRVQRQQMIHGRRVPLAVEIKIIDNGPGIPEHLRDTLFYPMVTGKQDGTGLGLSIAQNIIDHHKGKIECVSWPGHTEFVIYLPLEHKEHS</sequence>
<dbReference type="Gene3D" id="1.10.287.130">
    <property type="match status" value="1"/>
</dbReference>
<keyword evidence="8" id="KW-0067">ATP-binding</keyword>
<dbReference type="SMART" id="SM00091">
    <property type="entry name" value="PAS"/>
    <property type="match status" value="1"/>
</dbReference>
<evidence type="ECO:0000259" key="15">
    <source>
        <dbReference type="PROSITE" id="PS50109"/>
    </source>
</evidence>
<dbReference type="CDD" id="cd00130">
    <property type="entry name" value="PAS"/>
    <property type="match status" value="1"/>
</dbReference>
<comment type="catalytic activity">
    <reaction evidence="1">
        <text>ATP + protein L-histidine = ADP + protein N-phospho-L-histidine.</text>
        <dbReference type="EC" id="2.7.13.3"/>
    </reaction>
</comment>
<dbReference type="SMART" id="SM00388">
    <property type="entry name" value="HisKA"/>
    <property type="match status" value="1"/>
</dbReference>
<dbReference type="InterPro" id="IPR004358">
    <property type="entry name" value="Sig_transdc_His_kin-like_C"/>
</dbReference>
<organism evidence="16 17">
    <name type="scientific">Pseudobowmanella zhangzhouensis</name>
    <dbReference type="NCBI Taxonomy" id="1537679"/>
    <lineage>
        <taxon>Bacteria</taxon>
        <taxon>Pseudomonadati</taxon>
        <taxon>Pseudomonadota</taxon>
        <taxon>Gammaproteobacteria</taxon>
        <taxon>Alteromonadales</taxon>
        <taxon>Alteromonadaceae</taxon>
    </lineage>
</organism>
<reference evidence="17" key="1">
    <citation type="journal article" date="2019" name="Int. J. Syst. Evol. Microbiol.">
        <title>The Global Catalogue of Microorganisms (GCM) 10K type strain sequencing project: providing services to taxonomists for standard genome sequencing and annotation.</title>
        <authorList>
            <consortium name="The Broad Institute Genomics Platform"/>
            <consortium name="The Broad Institute Genome Sequencing Center for Infectious Disease"/>
            <person name="Wu L."/>
            <person name="Ma J."/>
        </authorList>
    </citation>
    <scope>NUCLEOTIDE SEQUENCE [LARGE SCALE GENOMIC DNA]</scope>
    <source>
        <strain evidence="17">CGMCC 1.16031</strain>
    </source>
</reference>
<gene>
    <name evidence="16" type="primary">glnL</name>
    <name evidence="16" type="ORF">ACFP85_10965</name>
</gene>
<keyword evidence="9" id="KW-0902">Two-component regulatory system</keyword>
<dbReference type="InterPro" id="IPR000014">
    <property type="entry name" value="PAS"/>
</dbReference>
<proteinExistence type="predicted"/>
<protein>
    <recommendedName>
        <fullName evidence="12">Sensory histidine kinase/phosphatase NtrB</fullName>
        <ecNumber evidence="2">2.7.13.3</ecNumber>
    </recommendedName>
    <alternativeName>
        <fullName evidence="13">Nitrogen regulation protein NR(II)</fullName>
    </alternativeName>
    <alternativeName>
        <fullName evidence="14">Nitrogen regulator II</fullName>
    </alternativeName>
</protein>
<dbReference type="InterPro" id="IPR036890">
    <property type="entry name" value="HATPase_C_sf"/>
</dbReference>
<dbReference type="Pfam" id="PF00989">
    <property type="entry name" value="PAS"/>
    <property type="match status" value="1"/>
</dbReference>
<dbReference type="Pfam" id="PF02518">
    <property type="entry name" value="HATPase_c"/>
    <property type="match status" value="1"/>
</dbReference>
<keyword evidence="3" id="KW-0597">Phosphoprotein</keyword>
<keyword evidence="17" id="KW-1185">Reference proteome</keyword>
<evidence type="ECO:0000256" key="8">
    <source>
        <dbReference type="ARBA" id="ARBA00022840"/>
    </source>
</evidence>
<keyword evidence="6" id="KW-0418">Kinase</keyword>
<dbReference type="InterPro" id="IPR003661">
    <property type="entry name" value="HisK_dim/P_dom"/>
</dbReference>
<evidence type="ECO:0000313" key="16">
    <source>
        <dbReference type="EMBL" id="MFC6440663.1"/>
    </source>
</evidence>
<dbReference type="EC" id="2.7.13.3" evidence="2"/>
<dbReference type="SUPFAM" id="SSF55874">
    <property type="entry name" value="ATPase domain of HSP90 chaperone/DNA topoisomerase II/histidine kinase"/>
    <property type="match status" value="1"/>
</dbReference>
<keyword evidence="10" id="KW-0535">Nitrogen fixation</keyword>
<evidence type="ECO:0000256" key="2">
    <source>
        <dbReference type="ARBA" id="ARBA00012438"/>
    </source>
</evidence>
<dbReference type="InterPro" id="IPR036097">
    <property type="entry name" value="HisK_dim/P_sf"/>
</dbReference>
<dbReference type="PANTHER" id="PTHR43065:SF16">
    <property type="entry name" value="SENSORY HISTIDINE KINASE_PHOSPHATASE NTRB"/>
    <property type="match status" value="1"/>
</dbReference>
<dbReference type="SUPFAM" id="SSF55785">
    <property type="entry name" value="PYP-like sensor domain (PAS domain)"/>
    <property type="match status" value="1"/>
</dbReference>
<evidence type="ECO:0000256" key="13">
    <source>
        <dbReference type="ARBA" id="ARBA00042313"/>
    </source>
</evidence>
<evidence type="ECO:0000256" key="4">
    <source>
        <dbReference type="ARBA" id="ARBA00022679"/>
    </source>
</evidence>
<dbReference type="Gene3D" id="3.30.450.20">
    <property type="entry name" value="PAS domain"/>
    <property type="match status" value="1"/>
</dbReference>
<comment type="caution">
    <text evidence="16">The sequence shown here is derived from an EMBL/GenBank/DDBJ whole genome shotgun (WGS) entry which is preliminary data.</text>
</comment>
<dbReference type="RefSeq" id="WP_131259620.1">
    <property type="nucleotide sequence ID" value="NZ_JBHSUS010000001.1"/>
</dbReference>
<keyword evidence="7" id="KW-0378">Hydrolase</keyword>
<dbReference type="Pfam" id="PF00512">
    <property type="entry name" value="HisKA"/>
    <property type="match status" value="1"/>
</dbReference>
<dbReference type="CDD" id="cd00082">
    <property type="entry name" value="HisKA"/>
    <property type="match status" value="1"/>
</dbReference>
<dbReference type="PROSITE" id="PS50109">
    <property type="entry name" value="HIS_KIN"/>
    <property type="match status" value="1"/>
</dbReference>
<evidence type="ECO:0000256" key="3">
    <source>
        <dbReference type="ARBA" id="ARBA00022553"/>
    </source>
</evidence>
<evidence type="ECO:0000313" key="17">
    <source>
        <dbReference type="Proteomes" id="UP001596364"/>
    </source>
</evidence>
<dbReference type="InterPro" id="IPR005467">
    <property type="entry name" value="His_kinase_dom"/>
</dbReference>
<evidence type="ECO:0000256" key="9">
    <source>
        <dbReference type="ARBA" id="ARBA00023012"/>
    </source>
</evidence>